<organism evidence="2 3">
    <name type="scientific">Sphaerobolus stellatus (strain SS14)</name>
    <dbReference type="NCBI Taxonomy" id="990650"/>
    <lineage>
        <taxon>Eukaryota</taxon>
        <taxon>Fungi</taxon>
        <taxon>Dikarya</taxon>
        <taxon>Basidiomycota</taxon>
        <taxon>Agaricomycotina</taxon>
        <taxon>Agaricomycetes</taxon>
        <taxon>Phallomycetidae</taxon>
        <taxon>Geastrales</taxon>
        <taxon>Sphaerobolaceae</taxon>
        <taxon>Sphaerobolus</taxon>
    </lineage>
</organism>
<evidence type="ECO:0000256" key="1">
    <source>
        <dbReference type="SAM" id="MobiDB-lite"/>
    </source>
</evidence>
<feature type="compositionally biased region" description="Low complexity" evidence="1">
    <location>
        <begin position="108"/>
        <end position="123"/>
    </location>
</feature>
<gene>
    <name evidence="2" type="ORF">M422DRAFT_49592</name>
</gene>
<dbReference type="Proteomes" id="UP000054279">
    <property type="component" value="Unassembled WGS sequence"/>
</dbReference>
<feature type="compositionally biased region" description="Low complexity" evidence="1">
    <location>
        <begin position="324"/>
        <end position="345"/>
    </location>
</feature>
<feature type="compositionally biased region" description="Basic and acidic residues" evidence="1">
    <location>
        <begin position="414"/>
        <end position="425"/>
    </location>
</feature>
<sequence length="485" mass="53245">MSSARPPIKKRRFTKAELEKRYTMLKSVMRNPWMPPTLDDDDLLPPVPRSTSPAPSVTGRRKLPPDASEPPSSKVARTSLHHSDVHQSAQSQDIRSAPPTRKDEEPVASTSTAPPPTATAAPIPTAPTPGGPESAPFVHRRGKPTSADFSRLYDRYLNQGKQLKYSSETRTQTTAGASKANNSVIARFEMLDGLLNFTYAMWCRDMADGKIHHTMWDTIDQFLKWVRTRWETHDTKGNMLAFIGLIRLLEAHIYARKAWQMNTTNSTRLYEIDKMLKGQAKPDTVSSISPATSLGGSSSHSTASAASPPAHSPMLSANGISRQAAPSHATPIPASAHPTSSAPPTVAIPKDLFEHLNAAHNCMMRSSRAMQHSNVYFNLTNLHKNFPQTFSRISSPQLRYDEEYEVDFDQDDCGRPEEGKLDAHGGEPLPAPGEGQLWLPNGLAASGDGIGWVCLLGRAMLREAAYPLGYRGLDGIIRRDPTASR</sequence>
<dbReference type="AlphaFoldDB" id="A0A0C9U8T1"/>
<proteinExistence type="predicted"/>
<accession>A0A0C9U8T1</accession>
<feature type="region of interest" description="Disordered" evidence="1">
    <location>
        <begin position="281"/>
        <end position="346"/>
    </location>
</feature>
<keyword evidence="3" id="KW-1185">Reference proteome</keyword>
<dbReference type="HOGENOM" id="CLU_510926_0_0_1"/>
<evidence type="ECO:0000313" key="2">
    <source>
        <dbReference type="EMBL" id="KIJ39443.1"/>
    </source>
</evidence>
<feature type="region of interest" description="Disordered" evidence="1">
    <location>
        <begin position="27"/>
        <end position="145"/>
    </location>
</feature>
<feature type="compositionally biased region" description="Low complexity" evidence="1">
    <location>
        <begin position="286"/>
        <end position="317"/>
    </location>
</feature>
<protein>
    <submittedName>
        <fullName evidence="2">Uncharacterized protein</fullName>
    </submittedName>
</protein>
<feature type="region of interest" description="Disordered" evidence="1">
    <location>
        <begin position="414"/>
        <end position="433"/>
    </location>
</feature>
<evidence type="ECO:0000313" key="3">
    <source>
        <dbReference type="Proteomes" id="UP000054279"/>
    </source>
</evidence>
<dbReference type="EMBL" id="KN837152">
    <property type="protein sequence ID" value="KIJ39443.1"/>
    <property type="molecule type" value="Genomic_DNA"/>
</dbReference>
<name>A0A0C9U8T1_SPHS4</name>
<dbReference type="OrthoDB" id="3238644at2759"/>
<reference evidence="2 3" key="1">
    <citation type="submission" date="2014-06" db="EMBL/GenBank/DDBJ databases">
        <title>Evolutionary Origins and Diversification of the Mycorrhizal Mutualists.</title>
        <authorList>
            <consortium name="DOE Joint Genome Institute"/>
            <consortium name="Mycorrhizal Genomics Consortium"/>
            <person name="Kohler A."/>
            <person name="Kuo A."/>
            <person name="Nagy L.G."/>
            <person name="Floudas D."/>
            <person name="Copeland A."/>
            <person name="Barry K.W."/>
            <person name="Cichocki N."/>
            <person name="Veneault-Fourrey C."/>
            <person name="LaButti K."/>
            <person name="Lindquist E.A."/>
            <person name="Lipzen A."/>
            <person name="Lundell T."/>
            <person name="Morin E."/>
            <person name="Murat C."/>
            <person name="Riley R."/>
            <person name="Ohm R."/>
            <person name="Sun H."/>
            <person name="Tunlid A."/>
            <person name="Henrissat B."/>
            <person name="Grigoriev I.V."/>
            <person name="Hibbett D.S."/>
            <person name="Martin F."/>
        </authorList>
    </citation>
    <scope>NUCLEOTIDE SEQUENCE [LARGE SCALE GENOMIC DNA]</scope>
    <source>
        <strain evidence="2 3">SS14</strain>
    </source>
</reference>